<evidence type="ECO:0000313" key="1">
    <source>
        <dbReference type="EMBL" id="ATZ81506.1"/>
    </source>
</evidence>
<sequence>MFYTLDKVNVLISTAIGDLPGPQLMLNHKYPTRSTGQKYEITNCQHVFNHIGFEQTRRADEAPTSIQQCSLCKIVKFS</sequence>
<protein>
    <submittedName>
        <fullName evidence="1">LEF-5</fullName>
    </submittedName>
</protein>
<reference evidence="1" key="1">
    <citation type="journal article" date="2018" name="Infect. Genet. Evol.">
        <title>The dynamic evolution of Drosophila innubila Nudivirus.</title>
        <authorList>
            <person name="Hill T."/>
            <person name="Unckless R.L."/>
        </authorList>
    </citation>
    <scope>NUCLEOTIDE SEQUENCE [LARGE SCALE GENOMIC DNA]</scope>
    <source>
        <strain evidence="1">DiNV_CH01M</strain>
    </source>
</reference>
<dbReference type="Proteomes" id="UP000290195">
    <property type="component" value="Segment"/>
</dbReference>
<dbReference type="EMBL" id="MF966379">
    <property type="protein sequence ID" value="ATZ81506.1"/>
    <property type="molecule type" value="Genomic_DNA"/>
</dbReference>
<name>A0A2H4UX70_9VIRU</name>
<accession>A0A2H4UX70</accession>
<proteinExistence type="predicted"/>
<evidence type="ECO:0000313" key="2">
    <source>
        <dbReference type="Proteomes" id="UP000290195"/>
    </source>
</evidence>
<keyword evidence="2" id="KW-1185">Reference proteome</keyword>
<dbReference type="OrthoDB" id="26680at10239"/>
<gene>
    <name evidence="1" type="ORF">DiNV_CH01M_ORF24</name>
</gene>
<organism evidence="1">
    <name type="scientific">Drosophila innubila nudivirus</name>
    <dbReference type="NCBI Taxonomy" id="2057187"/>
    <lineage>
        <taxon>Viruses</taxon>
        <taxon>Viruses incertae sedis</taxon>
        <taxon>Naldaviricetes</taxon>
        <taxon>Lefavirales</taxon>
        <taxon>Nudiviridae</taxon>
        <taxon>Alphanudivirus</taxon>
        <taxon>Alphanudivirus droinnubilae</taxon>
    </lineage>
</organism>